<dbReference type="EMBL" id="CM042886">
    <property type="protein sequence ID" value="KAI4341604.1"/>
    <property type="molecule type" value="Genomic_DNA"/>
</dbReference>
<evidence type="ECO:0000313" key="2">
    <source>
        <dbReference type="Proteomes" id="UP001057402"/>
    </source>
</evidence>
<gene>
    <name evidence="1" type="ORF">MLD38_026306</name>
</gene>
<accession>A0ACB9P1N8</accession>
<protein>
    <submittedName>
        <fullName evidence="1">Uncharacterized protein</fullName>
    </submittedName>
</protein>
<evidence type="ECO:0000313" key="1">
    <source>
        <dbReference type="EMBL" id="KAI4341604.1"/>
    </source>
</evidence>
<reference evidence="2" key="1">
    <citation type="journal article" date="2023" name="Front. Plant Sci.">
        <title>Chromosomal-level genome assembly of Melastoma candidum provides insights into trichome evolution.</title>
        <authorList>
            <person name="Zhong Y."/>
            <person name="Wu W."/>
            <person name="Sun C."/>
            <person name="Zou P."/>
            <person name="Liu Y."/>
            <person name="Dai S."/>
            <person name="Zhou R."/>
        </authorList>
    </citation>
    <scope>NUCLEOTIDE SEQUENCE [LARGE SCALE GENOMIC DNA]</scope>
</reference>
<organism evidence="1 2">
    <name type="scientific">Melastoma candidum</name>
    <dbReference type="NCBI Taxonomy" id="119954"/>
    <lineage>
        <taxon>Eukaryota</taxon>
        <taxon>Viridiplantae</taxon>
        <taxon>Streptophyta</taxon>
        <taxon>Embryophyta</taxon>
        <taxon>Tracheophyta</taxon>
        <taxon>Spermatophyta</taxon>
        <taxon>Magnoliopsida</taxon>
        <taxon>eudicotyledons</taxon>
        <taxon>Gunneridae</taxon>
        <taxon>Pentapetalae</taxon>
        <taxon>rosids</taxon>
        <taxon>malvids</taxon>
        <taxon>Myrtales</taxon>
        <taxon>Melastomataceae</taxon>
        <taxon>Melastomatoideae</taxon>
        <taxon>Melastomateae</taxon>
        <taxon>Melastoma</taxon>
    </lineage>
</organism>
<proteinExistence type="predicted"/>
<keyword evidence="2" id="KW-1185">Reference proteome</keyword>
<name>A0ACB9P1N8_9MYRT</name>
<sequence length="205" mass="22836">MGKYLKKSKPTTDVSHPPASSSPLLPMGVRTRAKTLALQRLHQETLPDPDLCYLQLRSRRLHKTTAPVPKGRLGKSGPPVSTPDEVDHGGFRESNLNLSVEGSFGENDLEFDARDRSTRESTPCSFVGGSDAIPIAGSTTRRRSSMSSQRITNDLLRSIPTTREIEGFFASAEEHQRKSFIEKYNFDILNDIPLPGRYEWVEVVP</sequence>
<dbReference type="Proteomes" id="UP001057402">
    <property type="component" value="Chromosome 7"/>
</dbReference>
<comment type="caution">
    <text evidence="1">The sequence shown here is derived from an EMBL/GenBank/DDBJ whole genome shotgun (WGS) entry which is preliminary data.</text>
</comment>